<dbReference type="Proteomes" id="UP001430172">
    <property type="component" value="Unassembled WGS sequence"/>
</dbReference>
<evidence type="ECO:0008006" key="3">
    <source>
        <dbReference type="Google" id="ProtNLM"/>
    </source>
</evidence>
<reference evidence="1" key="1">
    <citation type="submission" date="2021-02" db="EMBL/GenBank/DDBJ databases">
        <title>Phycicoccus sp. MQZ13P-5T, whole genome shotgun sequence.</title>
        <authorList>
            <person name="Tuo L."/>
        </authorList>
    </citation>
    <scope>NUCLEOTIDE SEQUENCE</scope>
    <source>
        <strain evidence="1">MQZ13P-5</strain>
    </source>
</reference>
<comment type="caution">
    <text evidence="1">The sequence shown here is derived from an EMBL/GenBank/DDBJ whole genome shotgun (WGS) entry which is preliminary data.</text>
</comment>
<dbReference type="NCBIfam" id="NF047719">
    <property type="entry name" value="SCO6745_fam_HTH"/>
    <property type="match status" value="1"/>
</dbReference>
<name>A0ABS2CI12_9MICO</name>
<dbReference type="InterPro" id="IPR054058">
    <property type="entry name" value="HTH_67"/>
</dbReference>
<gene>
    <name evidence="1" type="ORF">JQN70_03865</name>
</gene>
<dbReference type="RefSeq" id="WP_204130003.1">
    <property type="nucleotide sequence ID" value="NZ_JAFDVD010000005.1"/>
</dbReference>
<evidence type="ECO:0000313" key="1">
    <source>
        <dbReference type="EMBL" id="MBM6399515.1"/>
    </source>
</evidence>
<keyword evidence="2" id="KW-1185">Reference proteome</keyword>
<protein>
    <recommendedName>
        <fullName evidence="3">SalK</fullName>
    </recommendedName>
</protein>
<dbReference type="EMBL" id="JAFDVD010000005">
    <property type="protein sequence ID" value="MBM6399515.1"/>
    <property type="molecule type" value="Genomic_DNA"/>
</dbReference>
<sequence length="298" mass="32152">MTSFRHDEGARALARLAYRTLEPYHLAAYFGPHVDATREELGIGWLGAYTGMRAAPLGSVPGEVVAATFHGFRPAAVTKAWGLALSRHTPGGLDEVRTRCLDLGLREALGDAVDSPGLTDLVARLRPVLDALDPGGRPLAAAFAAQGWPDAPHLALWHASALWREWRGDGHVAVLTGAGLRPLEALVLYDAWVRDTRPAEAGSRGRPFLQPTRKWTDEEWAEAIDALCGAGLLARDTDDPALTEAGRRLRDHLEDATDDASAAAWVGVEDAEALLTAVRPFAKRVIDTGWLPGTTDRR</sequence>
<proteinExistence type="predicted"/>
<accession>A0ABS2CI12</accession>
<dbReference type="Pfam" id="PF21863">
    <property type="entry name" value="HTH_67"/>
    <property type="match status" value="1"/>
</dbReference>
<evidence type="ECO:0000313" key="2">
    <source>
        <dbReference type="Proteomes" id="UP001430172"/>
    </source>
</evidence>
<organism evidence="1 2">
    <name type="scientific">Phycicoccus sonneratiae</name>
    <dbReference type="NCBI Taxonomy" id="2807628"/>
    <lineage>
        <taxon>Bacteria</taxon>
        <taxon>Bacillati</taxon>
        <taxon>Actinomycetota</taxon>
        <taxon>Actinomycetes</taxon>
        <taxon>Micrococcales</taxon>
        <taxon>Intrasporangiaceae</taxon>
        <taxon>Phycicoccus</taxon>
    </lineage>
</organism>